<keyword evidence="1" id="KW-0472">Membrane</keyword>
<evidence type="ECO:0000256" key="1">
    <source>
        <dbReference type="SAM" id="Phobius"/>
    </source>
</evidence>
<sequence length="171" mass="18679">MTLKTLRDSIIQRAGLSKRQLLYIGVALLSALLLFIIGSSGSEKEDIESKDIMSDPAAEYTKRLSDELEYIVSKIDGVGNADVMLTFRGSMVSEFQTDVSKEELSKTEKTVIIGNKEAILKETVYPEVTGVLIVCDGGGSVAVKERVINAVSTVLNISSSKVYVTNRIKER</sequence>
<comment type="caution">
    <text evidence="2">The sequence shown here is derived from an EMBL/GenBank/DDBJ whole genome shotgun (WGS) entry which is preliminary data.</text>
</comment>
<proteinExistence type="predicted"/>
<dbReference type="EMBL" id="DVOL01000014">
    <property type="protein sequence ID" value="HIV10308.1"/>
    <property type="molecule type" value="Genomic_DNA"/>
</dbReference>
<keyword evidence="1" id="KW-0812">Transmembrane</keyword>
<dbReference type="Proteomes" id="UP000823960">
    <property type="component" value="Unassembled WGS sequence"/>
</dbReference>
<accession>A0A9D1NQ91</accession>
<feature type="transmembrane region" description="Helical" evidence="1">
    <location>
        <begin position="21"/>
        <end position="41"/>
    </location>
</feature>
<reference evidence="2" key="2">
    <citation type="journal article" date="2021" name="PeerJ">
        <title>Extensive microbial diversity within the chicken gut microbiome revealed by metagenomics and culture.</title>
        <authorList>
            <person name="Gilroy R."/>
            <person name="Ravi A."/>
            <person name="Getino M."/>
            <person name="Pursley I."/>
            <person name="Horton D.L."/>
            <person name="Alikhan N.F."/>
            <person name="Baker D."/>
            <person name="Gharbi K."/>
            <person name="Hall N."/>
            <person name="Watson M."/>
            <person name="Adriaenssens E.M."/>
            <person name="Foster-Nyarko E."/>
            <person name="Jarju S."/>
            <person name="Secka A."/>
            <person name="Antonio M."/>
            <person name="Oren A."/>
            <person name="Chaudhuri R.R."/>
            <person name="La Ragione R."/>
            <person name="Hildebrand F."/>
            <person name="Pallen M.J."/>
        </authorList>
    </citation>
    <scope>NUCLEOTIDE SEQUENCE</scope>
    <source>
        <strain evidence="2">1370</strain>
    </source>
</reference>
<evidence type="ECO:0000313" key="2">
    <source>
        <dbReference type="EMBL" id="HIV10308.1"/>
    </source>
</evidence>
<evidence type="ECO:0000313" key="3">
    <source>
        <dbReference type="Proteomes" id="UP000823960"/>
    </source>
</evidence>
<gene>
    <name evidence="2" type="ORF">IAD28_01235</name>
</gene>
<reference evidence="2" key="1">
    <citation type="submission" date="2020-10" db="EMBL/GenBank/DDBJ databases">
        <authorList>
            <person name="Gilroy R."/>
        </authorList>
    </citation>
    <scope>NUCLEOTIDE SEQUENCE</scope>
    <source>
        <strain evidence="2">1370</strain>
    </source>
</reference>
<protein>
    <recommendedName>
        <fullName evidence="4">Stage III sporulation protein AG</fullName>
    </recommendedName>
</protein>
<name>A0A9D1NQ91_9FIRM</name>
<evidence type="ECO:0008006" key="4">
    <source>
        <dbReference type="Google" id="ProtNLM"/>
    </source>
</evidence>
<dbReference type="AlphaFoldDB" id="A0A9D1NQ91"/>
<organism evidence="2 3">
    <name type="scientific">Candidatus Faeciplasma avium</name>
    <dbReference type="NCBI Taxonomy" id="2840798"/>
    <lineage>
        <taxon>Bacteria</taxon>
        <taxon>Bacillati</taxon>
        <taxon>Bacillota</taxon>
        <taxon>Clostridia</taxon>
        <taxon>Eubacteriales</taxon>
        <taxon>Oscillospiraceae</taxon>
        <taxon>Oscillospiraceae incertae sedis</taxon>
        <taxon>Candidatus Faeciplasma</taxon>
    </lineage>
</organism>
<keyword evidence="1" id="KW-1133">Transmembrane helix</keyword>